<dbReference type="SMART" id="SM00306">
    <property type="entry name" value="HintN"/>
    <property type="match status" value="1"/>
</dbReference>
<evidence type="ECO:0000313" key="3">
    <source>
        <dbReference type="EMBL" id="MEF7615659.1"/>
    </source>
</evidence>
<dbReference type="InterPro" id="IPR044929">
    <property type="entry name" value="DNA/RNA_non-sp_Endonuclease_sf"/>
</dbReference>
<keyword evidence="3" id="KW-0540">Nuclease</keyword>
<dbReference type="PROSITE" id="PS50817">
    <property type="entry name" value="INTEIN_N_TER"/>
    <property type="match status" value="1"/>
</dbReference>
<keyword evidence="1" id="KW-0812">Transmembrane</keyword>
<organism evidence="3 4">
    <name type="scientific">Aquincola agrisoli</name>
    <dbReference type="NCBI Taxonomy" id="3119538"/>
    <lineage>
        <taxon>Bacteria</taxon>
        <taxon>Pseudomonadati</taxon>
        <taxon>Pseudomonadota</taxon>
        <taxon>Betaproteobacteria</taxon>
        <taxon>Burkholderiales</taxon>
        <taxon>Sphaerotilaceae</taxon>
        <taxon>Aquincola</taxon>
    </lineage>
</organism>
<proteinExistence type="predicted"/>
<sequence>MERGLRRHCQQIQAFADLLPLSAAAPPRLNLNVPFMYPRSPDALLAGSARRVAAPTGSAMRSLWLWWLVAVMALVPLMQAKADPLAVGGAAGVGTSATAGMCRPQTCFANEAAKRDYAARNNCWFAEDVCEGKRTDQESSAASYGRSFFSGLIDGFLQQAVDLWELIANPLETINGLIEIGKSFYRDPEGTLQAIGEMLGAEVLDTIRRATQCGAYDTGKVIGENVNPVVLLRLGTRLARYGGRLEDAVHATKRDFGCASFAADTLILTPQGALPIKQLQVGQQVLSRDEREFSDGPQAIERVFRRTAPTHRILLTESQQLRVTDEHPLWVQGKGWVAAEQVQIDDVLAARHGDELVRGNDVVPRSLEVHNFSVEKTPNYFVGEVGIWAHNARCDPSVPRTTVEVNVVNGRAPELNDPKPNTTYRVNGGQQVFEVDELGRTTKAEATITEHTLDATLRNCYQQRKAVSVCEGIQGDDGGHMIGHKLGGVGERVNILPQLASVNRGEWNRMEREWGRLAADGKTVKVTVVPIYGSGEARRPIRFEVQYVVDDVVFRKVFNNE</sequence>
<dbReference type="Pfam" id="PF07591">
    <property type="entry name" value="PT-HINT"/>
    <property type="match status" value="1"/>
</dbReference>
<gene>
    <name evidence="3" type="ORF">V4F39_17220</name>
</gene>
<name>A0AAW9QJ56_9BURK</name>
<dbReference type="GO" id="GO:0016539">
    <property type="term" value="P:intein-mediated protein splicing"/>
    <property type="evidence" value="ECO:0007669"/>
    <property type="project" value="InterPro"/>
</dbReference>
<accession>A0AAW9QJ56</accession>
<feature type="transmembrane region" description="Helical" evidence="1">
    <location>
        <begin position="63"/>
        <end position="80"/>
    </location>
</feature>
<dbReference type="Pfam" id="PF13930">
    <property type="entry name" value="Endonuclea_NS_2"/>
    <property type="match status" value="1"/>
</dbReference>
<dbReference type="InterPro" id="IPR006141">
    <property type="entry name" value="Intein_N"/>
</dbReference>
<feature type="domain" description="Hint" evidence="2">
    <location>
        <begin position="258"/>
        <end position="352"/>
    </location>
</feature>
<keyword evidence="1" id="KW-1133">Transmembrane helix</keyword>
<dbReference type="InterPro" id="IPR044927">
    <property type="entry name" value="Endonuclea_NS_2"/>
</dbReference>
<reference evidence="3 4" key="1">
    <citation type="submission" date="2024-02" db="EMBL/GenBank/DDBJ databases">
        <title>Genome sequence of Aquincola sp. MAHUQ-54.</title>
        <authorList>
            <person name="Huq M.A."/>
        </authorList>
    </citation>
    <scope>NUCLEOTIDE SEQUENCE [LARGE SCALE GENOMIC DNA]</scope>
    <source>
        <strain evidence="3 4">MAHUQ-54</strain>
    </source>
</reference>
<protein>
    <submittedName>
        <fullName evidence="3">DNA/RNA non-specific endonuclease</fullName>
    </submittedName>
</protein>
<dbReference type="Gene3D" id="3.40.570.10">
    <property type="entry name" value="Extracellular Endonuclease, subunit A"/>
    <property type="match status" value="1"/>
</dbReference>
<dbReference type="InterPro" id="IPR036844">
    <property type="entry name" value="Hint_dom_sf"/>
</dbReference>
<comment type="caution">
    <text evidence="3">The sequence shown here is derived from an EMBL/GenBank/DDBJ whole genome shotgun (WGS) entry which is preliminary data.</text>
</comment>
<evidence type="ECO:0000313" key="4">
    <source>
        <dbReference type="Proteomes" id="UP001336250"/>
    </source>
</evidence>
<dbReference type="InterPro" id="IPR044925">
    <property type="entry name" value="His-Me_finger_sf"/>
</dbReference>
<dbReference type="CDD" id="cd00081">
    <property type="entry name" value="Hint"/>
    <property type="match status" value="1"/>
</dbReference>
<dbReference type="Gene3D" id="2.170.16.10">
    <property type="entry name" value="Hedgehog/Intein (Hint) domain"/>
    <property type="match status" value="1"/>
</dbReference>
<evidence type="ECO:0000256" key="1">
    <source>
        <dbReference type="SAM" id="Phobius"/>
    </source>
</evidence>
<dbReference type="Proteomes" id="UP001336250">
    <property type="component" value="Unassembled WGS sequence"/>
</dbReference>
<keyword evidence="3" id="KW-0378">Hydrolase</keyword>
<dbReference type="GO" id="GO:0004519">
    <property type="term" value="F:endonuclease activity"/>
    <property type="evidence" value="ECO:0007669"/>
    <property type="project" value="UniProtKB-KW"/>
</dbReference>
<dbReference type="EMBL" id="JAZIBG010000036">
    <property type="protein sequence ID" value="MEF7615659.1"/>
    <property type="molecule type" value="Genomic_DNA"/>
</dbReference>
<dbReference type="AlphaFoldDB" id="A0AAW9QJ56"/>
<keyword evidence="1" id="KW-0472">Membrane</keyword>
<keyword evidence="3" id="KW-0255">Endonuclease</keyword>
<dbReference type="InterPro" id="IPR003587">
    <property type="entry name" value="Hint_dom_N"/>
</dbReference>
<keyword evidence="4" id="KW-1185">Reference proteome</keyword>
<evidence type="ECO:0000259" key="2">
    <source>
        <dbReference type="SMART" id="SM00306"/>
    </source>
</evidence>
<dbReference type="RefSeq" id="WP_332290964.1">
    <property type="nucleotide sequence ID" value="NZ_JAZIBG010000036.1"/>
</dbReference>
<dbReference type="SUPFAM" id="SSF51294">
    <property type="entry name" value="Hedgehog/intein (Hint) domain"/>
    <property type="match status" value="1"/>
</dbReference>
<dbReference type="SUPFAM" id="SSF54060">
    <property type="entry name" value="His-Me finger endonucleases"/>
    <property type="match status" value="1"/>
</dbReference>